<organism evidence="1">
    <name type="scientific">Schistosoma haematobium</name>
    <name type="common">Blood fluke</name>
    <dbReference type="NCBI Taxonomy" id="6185"/>
    <lineage>
        <taxon>Eukaryota</taxon>
        <taxon>Metazoa</taxon>
        <taxon>Spiralia</taxon>
        <taxon>Lophotrochozoa</taxon>
        <taxon>Platyhelminthes</taxon>
        <taxon>Trematoda</taxon>
        <taxon>Digenea</taxon>
        <taxon>Strigeidida</taxon>
        <taxon>Schistosomatoidea</taxon>
        <taxon>Schistosomatidae</taxon>
        <taxon>Schistosoma</taxon>
    </lineage>
</organism>
<protein>
    <submittedName>
        <fullName evidence="1">Uncharacterized protein</fullName>
    </submittedName>
</protein>
<accession>A0A094ZKG5</accession>
<sequence length="616" mass="68283">MLEVSCGGNDHTVISFSRECEHVNNFKINYGGGYFENLNNRSFSGYNEASENLATTKRTFNLKIIPQSQSTPECKEKEPSITKLESPTTISQVRSLCRSCVHNGNGSEATTSFPPSTTKSFPDCFTDTFESLDVQPPLLDYLVRHHAISEESSLKIMQADKLQRPSLLLSAVGLPVFNGIINSKSSPTCSYAPPPGLALLLNALRHTGHHELASYLDCSRRINPSSVDGGMNSGCLVFTHPAGVTFSNSKLCILVLRSTLLPIFFITTDLSDKRRRGQISLWIQLLAIKVSPALYNQLAPNATRKDSFVLPSHVEKMQENNRPFNLNGQDERKPGHLQRLPSLPIWIDHTTTPRLATNTNQSNMDYVKPAENTIKSARNQWIKLLLPLVCCLRQSKSSNKMSPKNPPVDGCTKFNLANNETYRDISLHQNSSKDDSKCPIINSADDYKTRMVSRAILDSKSVQFYNTVLENGSSLRDAIVKYLEQSSGVLVLDCKLGRFSQTFNSNSMAPESVSALCVILIATQSEIIKRLSEDCSLHSSETKPSSTEVNNYLRLPVVKTLPSKLTLTSKLADDLATVLIRAGALCQLELQNLRLSVTLDPKEVQLAIKELMDLEE</sequence>
<evidence type="ECO:0000313" key="1">
    <source>
        <dbReference type="EMBL" id="KGB35130.1"/>
    </source>
</evidence>
<dbReference type="AlphaFoldDB" id="A0A094ZKG5"/>
<reference evidence="1" key="1">
    <citation type="journal article" date="2012" name="Nat. Genet.">
        <title>Whole-genome sequence of Schistosoma haematobium.</title>
        <authorList>
            <person name="Young N.D."/>
            <person name="Jex A.R."/>
            <person name="Li B."/>
            <person name="Liu S."/>
            <person name="Yang L."/>
            <person name="Xiong Z."/>
            <person name="Li Y."/>
            <person name="Cantacessi C."/>
            <person name="Hall R.S."/>
            <person name="Xu X."/>
            <person name="Chen F."/>
            <person name="Wu X."/>
            <person name="Zerlotini A."/>
            <person name="Oliveira G."/>
            <person name="Hofmann A."/>
            <person name="Zhang G."/>
            <person name="Fang X."/>
            <person name="Kang Y."/>
            <person name="Campbell B.E."/>
            <person name="Loukas A."/>
            <person name="Ranganathan S."/>
            <person name="Rollinson D."/>
            <person name="Rinaldi G."/>
            <person name="Brindley P.J."/>
            <person name="Yang H."/>
            <person name="Wang J."/>
            <person name="Wang J."/>
            <person name="Gasser R.B."/>
        </authorList>
    </citation>
    <scope>NUCLEOTIDE SEQUENCE [LARGE SCALE GENOMIC DNA]</scope>
</reference>
<name>A0A094ZKG5_SCHHA</name>
<dbReference type="EMBL" id="KL250659">
    <property type="protein sequence ID" value="KGB35130.1"/>
    <property type="molecule type" value="Genomic_DNA"/>
</dbReference>
<proteinExistence type="predicted"/>
<gene>
    <name evidence="1" type="ORF">MS3_03364</name>
</gene>